<evidence type="ECO:0000256" key="1">
    <source>
        <dbReference type="SAM" id="MobiDB-lite"/>
    </source>
</evidence>
<dbReference type="Proteomes" id="UP000299102">
    <property type="component" value="Unassembled WGS sequence"/>
</dbReference>
<feature type="compositionally biased region" description="Low complexity" evidence="1">
    <location>
        <begin position="281"/>
        <end position="292"/>
    </location>
</feature>
<organism evidence="2 3">
    <name type="scientific">Eumeta variegata</name>
    <name type="common">Bagworm moth</name>
    <name type="synonym">Eumeta japonica</name>
    <dbReference type="NCBI Taxonomy" id="151549"/>
    <lineage>
        <taxon>Eukaryota</taxon>
        <taxon>Metazoa</taxon>
        <taxon>Ecdysozoa</taxon>
        <taxon>Arthropoda</taxon>
        <taxon>Hexapoda</taxon>
        <taxon>Insecta</taxon>
        <taxon>Pterygota</taxon>
        <taxon>Neoptera</taxon>
        <taxon>Endopterygota</taxon>
        <taxon>Lepidoptera</taxon>
        <taxon>Glossata</taxon>
        <taxon>Ditrysia</taxon>
        <taxon>Tineoidea</taxon>
        <taxon>Psychidae</taxon>
        <taxon>Oiketicinae</taxon>
        <taxon>Eumeta</taxon>
    </lineage>
</organism>
<feature type="region of interest" description="Disordered" evidence="1">
    <location>
        <begin position="258"/>
        <end position="338"/>
    </location>
</feature>
<dbReference type="EMBL" id="BGZK01000171">
    <property type="protein sequence ID" value="GBP25754.1"/>
    <property type="molecule type" value="Genomic_DNA"/>
</dbReference>
<dbReference type="PROSITE" id="PS50096">
    <property type="entry name" value="IQ"/>
    <property type="match status" value="1"/>
</dbReference>
<accession>A0A4C1UIP7</accession>
<protein>
    <submittedName>
        <fullName evidence="2">Nucleic-acid-binding protein from transposon X-element</fullName>
    </submittedName>
</protein>
<proteinExistence type="predicted"/>
<name>A0A4C1UIP7_EUMVA</name>
<feature type="region of interest" description="Disordered" evidence="1">
    <location>
        <begin position="173"/>
        <end position="242"/>
    </location>
</feature>
<comment type="caution">
    <text evidence="2">The sequence shown here is derived from an EMBL/GenBank/DDBJ whole genome shotgun (WGS) entry which is preliminary data.</text>
</comment>
<evidence type="ECO:0000313" key="2">
    <source>
        <dbReference type="EMBL" id="GBP25754.1"/>
    </source>
</evidence>
<feature type="region of interest" description="Disordered" evidence="1">
    <location>
        <begin position="596"/>
        <end position="645"/>
    </location>
</feature>
<gene>
    <name evidence="2" type="primary">ORF1</name>
    <name evidence="2" type="ORF">EVAR_12234_1</name>
</gene>
<evidence type="ECO:0000313" key="3">
    <source>
        <dbReference type="Proteomes" id="UP000299102"/>
    </source>
</evidence>
<keyword evidence="3" id="KW-1185">Reference proteome</keyword>
<feature type="compositionally biased region" description="Basic residues" evidence="1">
    <location>
        <begin position="200"/>
        <end position="242"/>
    </location>
</feature>
<dbReference type="AlphaFoldDB" id="A0A4C1UIP7"/>
<reference evidence="2 3" key="1">
    <citation type="journal article" date="2019" name="Commun. Biol.">
        <title>The bagworm genome reveals a unique fibroin gene that provides high tensile strength.</title>
        <authorList>
            <person name="Kono N."/>
            <person name="Nakamura H."/>
            <person name="Ohtoshi R."/>
            <person name="Tomita M."/>
            <person name="Numata K."/>
            <person name="Arakawa K."/>
        </authorList>
    </citation>
    <scope>NUCLEOTIDE SEQUENCE [LARGE SCALE GENOMIC DNA]</scope>
</reference>
<sequence length="695" mass="77187">MMFLASFTTHISKLAEISMYVHLHVMKSSSSRSTSIELLPSYSYQRGRQRIGDSSGVKCWRTLARCSTSANCGPHRRNVLSHINGKLNSANVFFLLLHISVPLKTLVPSNVAFLCVVRFVRSRRSRARPRTEITIASISLSDLLLRFAATAPSLAPGSVASMVFIRRPVVAPLTPPPPPHRLGGAARRRRACPRVARAPPPRRRAAMRLTATRRHPLARARLRAGRRRRRKRGPPRYVTARRRRRDIAAWRVMPRNEQVSVSVGKNKRNRKSSSSSDEDATGTSSDSTVVGTDESESESGKSSSKTDDSFTLVKGKNQNQVRKAQKKSKLEHSSPVPVMEVAMPEKATSATPETMIVDPSPGPITTSTQVETERVAHAGAKPSAPPKGKIPPPIYLLKGANFVRISADCTRLRINYTKAVRVAEDGIRITCPDVQTFRSLNKYLIDSKVKFHTYALEEERKLKAVIRGIPADFDTNDIKTDLLNQGFPVQSVHRLCKRGFPCSGWCWLYYRGPRKLGLFSRIFRKFAVSGIRVEARVIGGPGQCHRCQRYGHAAANCHADPRCVKCLVPHWTRGARALVIQAKPECVNCASNIRPTTEGGAKPSRDAPAAFRPAPAPPPIRGRRELLNRRAPPRGRWEAQRSPVPAASNRDRGFIIVWRRHSNGDAVLRAVSSSEIAEFANQLRACRNVEENSSF</sequence>
<dbReference type="OrthoDB" id="8123886at2759"/>